<sequence precursor="true">MDKIIATVIVLIIVLGLIAFAILPQQEGVKQMGEKGTTEQQKLIQMVNDPNRVMGSTIRSYLNQPGIKVTIGGSGSFDVNKISDSQVYSMKKTYKTDGSIDTVDFTIVDMGSSAQASPSTN</sequence>
<keyword evidence="1" id="KW-1133">Transmembrane helix</keyword>
<keyword evidence="1" id="KW-0472">Membrane</keyword>
<feature type="transmembrane region" description="Helical" evidence="1">
    <location>
        <begin position="6"/>
        <end position="23"/>
    </location>
</feature>
<keyword evidence="3" id="KW-1185">Reference proteome</keyword>
<accession>A0A0L6JLP3</accession>
<proteinExistence type="predicted"/>
<protein>
    <submittedName>
        <fullName evidence="2">Uncharacterized protein</fullName>
    </submittedName>
</protein>
<organism evidence="2 3">
    <name type="scientific">Pseudobacteroides cellulosolvens ATCC 35603 = DSM 2933</name>
    <dbReference type="NCBI Taxonomy" id="398512"/>
    <lineage>
        <taxon>Bacteria</taxon>
        <taxon>Bacillati</taxon>
        <taxon>Bacillota</taxon>
        <taxon>Clostridia</taxon>
        <taxon>Eubacteriales</taxon>
        <taxon>Oscillospiraceae</taxon>
        <taxon>Pseudobacteroides</taxon>
    </lineage>
</organism>
<evidence type="ECO:0000313" key="2">
    <source>
        <dbReference type="EMBL" id="KNY26726.1"/>
    </source>
</evidence>
<dbReference type="AlphaFoldDB" id="A0A0L6JLP3"/>
<reference evidence="3" key="1">
    <citation type="submission" date="2015-07" db="EMBL/GenBank/DDBJ databases">
        <title>Near-Complete Genome Sequence of the Cellulolytic Bacterium Bacteroides (Pseudobacteroides) cellulosolvens ATCC 35603.</title>
        <authorList>
            <person name="Dassa B."/>
            <person name="Utturkar S.M."/>
            <person name="Klingeman D.M."/>
            <person name="Hurt R.A."/>
            <person name="Keller M."/>
            <person name="Xu J."/>
            <person name="Reddy Y.H.K."/>
            <person name="Borovok I."/>
            <person name="Grinberg I.R."/>
            <person name="Lamed R."/>
            <person name="Zhivin O."/>
            <person name="Bayer E.A."/>
            <person name="Brown S.D."/>
        </authorList>
    </citation>
    <scope>NUCLEOTIDE SEQUENCE [LARGE SCALE GENOMIC DNA]</scope>
    <source>
        <strain evidence="3">DSM 2933</strain>
    </source>
</reference>
<evidence type="ECO:0000313" key="3">
    <source>
        <dbReference type="Proteomes" id="UP000036923"/>
    </source>
</evidence>
<name>A0A0L6JLP3_9FIRM</name>
<dbReference type="Proteomes" id="UP000036923">
    <property type="component" value="Unassembled WGS sequence"/>
</dbReference>
<gene>
    <name evidence="2" type="ORF">Bccel_1991</name>
</gene>
<dbReference type="RefSeq" id="WP_036946820.1">
    <property type="nucleotide sequence ID" value="NZ_KN050764.1"/>
</dbReference>
<dbReference type="EMBL" id="LGTC01000001">
    <property type="protein sequence ID" value="KNY26726.1"/>
    <property type="molecule type" value="Genomic_DNA"/>
</dbReference>
<comment type="caution">
    <text evidence="2">The sequence shown here is derived from an EMBL/GenBank/DDBJ whole genome shotgun (WGS) entry which is preliminary data.</text>
</comment>
<keyword evidence="1" id="KW-0812">Transmembrane</keyword>
<evidence type="ECO:0000256" key="1">
    <source>
        <dbReference type="SAM" id="Phobius"/>
    </source>
</evidence>
<dbReference type="STRING" id="398512.Bccel_1991"/>